<dbReference type="EMBL" id="JARBJD010000095">
    <property type="protein sequence ID" value="KAK2953120.1"/>
    <property type="molecule type" value="Genomic_DNA"/>
</dbReference>
<dbReference type="Proteomes" id="UP001281761">
    <property type="component" value="Unassembled WGS sequence"/>
</dbReference>
<accession>A0ABQ9XNN4</accession>
<protein>
    <recommendedName>
        <fullName evidence="4">C2H2-type domain-containing protein</fullName>
    </recommendedName>
</protein>
<evidence type="ECO:0000313" key="2">
    <source>
        <dbReference type="EMBL" id="KAK2953120.1"/>
    </source>
</evidence>
<keyword evidence="3" id="KW-1185">Reference proteome</keyword>
<gene>
    <name evidence="2" type="ORF">BLNAU_11905</name>
</gene>
<reference evidence="2 3" key="1">
    <citation type="journal article" date="2022" name="bioRxiv">
        <title>Genomics of Preaxostyla Flagellates Illuminates Evolutionary Transitions and the Path Towards Mitochondrial Loss.</title>
        <authorList>
            <person name="Novak L.V.F."/>
            <person name="Treitli S.C."/>
            <person name="Pyrih J."/>
            <person name="Halakuc P."/>
            <person name="Pipaliya S.V."/>
            <person name="Vacek V."/>
            <person name="Brzon O."/>
            <person name="Soukal P."/>
            <person name="Eme L."/>
            <person name="Dacks J.B."/>
            <person name="Karnkowska A."/>
            <person name="Elias M."/>
            <person name="Hampl V."/>
        </authorList>
    </citation>
    <scope>NUCLEOTIDE SEQUENCE [LARGE SCALE GENOMIC DNA]</scope>
    <source>
        <strain evidence="2">NAU3</strain>
        <tissue evidence="2">Gut</tissue>
    </source>
</reference>
<evidence type="ECO:0000256" key="1">
    <source>
        <dbReference type="SAM" id="MobiDB-lite"/>
    </source>
</evidence>
<feature type="region of interest" description="Disordered" evidence="1">
    <location>
        <begin position="141"/>
        <end position="168"/>
    </location>
</feature>
<proteinExistence type="predicted"/>
<feature type="region of interest" description="Disordered" evidence="1">
    <location>
        <begin position="261"/>
        <end position="280"/>
    </location>
</feature>
<sequence length="398" mass="44638">MDYTQPQMYSDTIFVPPSSMNPTISLLRSGSSSKQCRRFSSSEDLILAVITEAEQFDQTLYPIYKTRPRETLYPVGSGPLVGCSICPRFSATSKLSRLVEHIKRRVHMGVSKEEGRESRDLESAIAESTLTFCTIASGTTIEMKDPSLGPNEKEVDSTDISQSAQNDLAQQQSFSYNVPSSTDMISQMSQGEVVDVMNRVIQRSIASLYDGMMTISLHSLTFQNDPAVHNLYQQSLQNYQILKEQGEKFPLLQEGHINWVNDADEDSDSAPQRQEQDDDEADQLLGEKRQRLDPIADFNLPPVSPMGYVSNIQNQRMTFPPYFNQVQGGPPNIFIPDMKSAQQQNLPIILPPLPPIPPMITQPKAKPKSTMNLQLAMEKLPPSPFISNVQHSSFHRPR</sequence>
<organism evidence="2 3">
    <name type="scientific">Blattamonas nauphoetae</name>
    <dbReference type="NCBI Taxonomy" id="2049346"/>
    <lineage>
        <taxon>Eukaryota</taxon>
        <taxon>Metamonada</taxon>
        <taxon>Preaxostyla</taxon>
        <taxon>Oxymonadida</taxon>
        <taxon>Blattamonas</taxon>
    </lineage>
</organism>
<evidence type="ECO:0008006" key="4">
    <source>
        <dbReference type="Google" id="ProtNLM"/>
    </source>
</evidence>
<feature type="compositionally biased region" description="Polar residues" evidence="1">
    <location>
        <begin position="158"/>
        <end position="168"/>
    </location>
</feature>
<comment type="caution">
    <text evidence="2">The sequence shown here is derived from an EMBL/GenBank/DDBJ whole genome shotgun (WGS) entry which is preliminary data.</text>
</comment>
<evidence type="ECO:0000313" key="3">
    <source>
        <dbReference type="Proteomes" id="UP001281761"/>
    </source>
</evidence>
<name>A0ABQ9XNN4_9EUKA</name>